<dbReference type="GO" id="GO:0005198">
    <property type="term" value="F:structural molecule activity"/>
    <property type="evidence" value="ECO:0007669"/>
    <property type="project" value="InterPro"/>
</dbReference>
<dbReference type="InterPro" id="IPR015943">
    <property type="entry name" value="WD40/YVTN_repeat-like_dom_sf"/>
</dbReference>
<evidence type="ECO:0000256" key="11">
    <source>
        <dbReference type="SAM" id="MobiDB-lite"/>
    </source>
</evidence>
<dbReference type="InterPro" id="IPR037363">
    <property type="entry name" value="Sec13/Seh1_fam"/>
</dbReference>
<evidence type="ECO:0000256" key="7">
    <source>
        <dbReference type="ARBA" id="ARBA00022927"/>
    </source>
</evidence>
<feature type="repeat" description="WD" evidence="10">
    <location>
        <begin position="9"/>
        <end position="42"/>
    </location>
</feature>
<feature type="compositionally biased region" description="Pro residues" evidence="11">
    <location>
        <begin position="317"/>
        <end position="330"/>
    </location>
</feature>
<keyword evidence="8" id="KW-0811">Translocation</keyword>
<dbReference type="EMBL" id="MCGE01000014">
    <property type="protein sequence ID" value="ORZ14647.1"/>
    <property type="molecule type" value="Genomic_DNA"/>
</dbReference>
<dbReference type="GO" id="GO:1904263">
    <property type="term" value="P:positive regulation of TORC1 signaling"/>
    <property type="evidence" value="ECO:0007669"/>
    <property type="project" value="TreeGrafter"/>
</dbReference>
<sequence length="535" mass="59856">MTISTTMLGTGHDDLVHDIEYDYYGKRLVSCSSDQRLKVWDLVETGDAAGWETNDTWKGHDASIIKASWAPPEYGQIIASCSLDRTVKIWEEQPVESRNSQRRWSERFRFLESRGTVMDIAFSPRPGALRLASCSSDGIVRIYECLEPTNLTQWSQMEEFAIDMGQDSTSPTLDTPPLKSITLTSSLLSQQQLLQQHQLQEQQQIRQLQLQNEATTTSTAAKPSSSKHQQSDTHAHQMTVHDFPQQDQKQPSASGARSQPPHLGTLVSPPDIATMFQQQQQQQQQHLPLRTPSSNSSGTSSITEYPQLPFGFHIPSTPGPPPAPPPPSMPLPGVTSSLAMSSLDQQQQQRQQVDSHQQYDRHHPTDTMNGFCIHWCPNRTTTAMMVVGLGKEYDAKIFKHDGQDRWQPGEVLSGHTNQVNDVSWAPSMGRTYQLIATACKDYFVRIFKLTHTIKMNGSRVNMLNKQPSSKPSGPYHVEMVAEFGQHQVEVCRVEWNIMGTILSSSGSDGSVRLWKAGNDGAWREMKGISTCSQPE</sequence>
<dbReference type="InterPro" id="IPR020472">
    <property type="entry name" value="WD40_PAC1"/>
</dbReference>
<evidence type="ECO:0000256" key="6">
    <source>
        <dbReference type="ARBA" id="ARBA00022816"/>
    </source>
</evidence>
<gene>
    <name evidence="12" type="ORF">BCR42DRAFT_438735</name>
</gene>
<feature type="repeat" description="WD" evidence="10">
    <location>
        <begin position="483"/>
        <end position="515"/>
    </location>
</feature>
<dbReference type="GO" id="GO:0015031">
    <property type="term" value="P:protein transport"/>
    <property type="evidence" value="ECO:0007669"/>
    <property type="project" value="UniProtKB-KW"/>
</dbReference>
<comment type="similarity">
    <text evidence="2">Belongs to the WD repeat SEC13 family.</text>
</comment>
<comment type="subcellular location">
    <subcellularLocation>
        <location evidence="1">Nucleus</location>
        <location evidence="1">Nuclear pore complex</location>
    </subcellularLocation>
</comment>
<keyword evidence="13" id="KW-1185">Reference proteome</keyword>
<dbReference type="InterPro" id="IPR036322">
    <property type="entry name" value="WD40_repeat_dom_sf"/>
</dbReference>
<keyword evidence="8" id="KW-0906">Nuclear pore complex</keyword>
<name>A0A1X2IDQ3_9FUNG</name>
<dbReference type="AlphaFoldDB" id="A0A1X2IDQ3"/>
<dbReference type="PROSITE" id="PS00678">
    <property type="entry name" value="WD_REPEATS_1"/>
    <property type="match status" value="1"/>
</dbReference>
<evidence type="ECO:0000256" key="8">
    <source>
        <dbReference type="ARBA" id="ARBA00023132"/>
    </source>
</evidence>
<dbReference type="PROSITE" id="PS50294">
    <property type="entry name" value="WD_REPEATS_REGION"/>
    <property type="match status" value="3"/>
</dbReference>
<feature type="compositionally biased region" description="Polar residues" evidence="11">
    <location>
        <begin position="245"/>
        <end position="257"/>
    </location>
</feature>
<evidence type="ECO:0000256" key="9">
    <source>
        <dbReference type="ARBA" id="ARBA00023242"/>
    </source>
</evidence>
<dbReference type="STRING" id="90262.A0A1X2IDQ3"/>
<accession>A0A1X2IDQ3</accession>
<organism evidence="12 13">
    <name type="scientific">Absidia repens</name>
    <dbReference type="NCBI Taxonomy" id="90262"/>
    <lineage>
        <taxon>Eukaryota</taxon>
        <taxon>Fungi</taxon>
        <taxon>Fungi incertae sedis</taxon>
        <taxon>Mucoromycota</taxon>
        <taxon>Mucoromycotina</taxon>
        <taxon>Mucoromycetes</taxon>
        <taxon>Mucorales</taxon>
        <taxon>Cunninghamellaceae</taxon>
        <taxon>Absidia</taxon>
    </lineage>
</organism>
<dbReference type="GO" id="GO:0051028">
    <property type="term" value="P:mRNA transport"/>
    <property type="evidence" value="ECO:0007669"/>
    <property type="project" value="UniProtKB-KW"/>
</dbReference>
<dbReference type="Proteomes" id="UP000193560">
    <property type="component" value="Unassembled WGS sequence"/>
</dbReference>
<feature type="compositionally biased region" description="Low complexity" evidence="11">
    <location>
        <begin position="213"/>
        <end position="227"/>
    </location>
</feature>
<keyword evidence="7" id="KW-0653">Protein transport</keyword>
<keyword evidence="6" id="KW-0509">mRNA transport</keyword>
<keyword evidence="9" id="KW-0539">Nucleus</keyword>
<dbReference type="GO" id="GO:0035859">
    <property type="term" value="C:Seh1-associated complex"/>
    <property type="evidence" value="ECO:0007669"/>
    <property type="project" value="TreeGrafter"/>
</dbReference>
<dbReference type="InterPro" id="IPR019775">
    <property type="entry name" value="WD40_repeat_CS"/>
</dbReference>
<protein>
    <submittedName>
        <fullName evidence="12">WD40-repeat-containing domain protein</fullName>
    </submittedName>
</protein>
<feature type="compositionally biased region" description="Low complexity" evidence="11">
    <location>
        <begin position="345"/>
        <end position="356"/>
    </location>
</feature>
<evidence type="ECO:0000256" key="4">
    <source>
        <dbReference type="ARBA" id="ARBA00022574"/>
    </source>
</evidence>
<dbReference type="PANTHER" id="PTHR11024">
    <property type="entry name" value="NUCLEAR PORE COMPLEX PROTEIN SEC13 / SEH1 FAMILY MEMBER"/>
    <property type="match status" value="1"/>
</dbReference>
<dbReference type="PROSITE" id="PS50082">
    <property type="entry name" value="WD_REPEATS_2"/>
    <property type="match status" value="3"/>
</dbReference>
<evidence type="ECO:0000256" key="10">
    <source>
        <dbReference type="PROSITE-ProRule" id="PRU00221"/>
    </source>
</evidence>
<feature type="repeat" description="WD" evidence="10">
    <location>
        <begin position="57"/>
        <end position="91"/>
    </location>
</feature>
<comment type="caution">
    <text evidence="12">The sequence shown here is derived from an EMBL/GenBank/DDBJ whole genome shotgun (WGS) entry which is preliminary data.</text>
</comment>
<evidence type="ECO:0000256" key="5">
    <source>
        <dbReference type="ARBA" id="ARBA00022737"/>
    </source>
</evidence>
<evidence type="ECO:0000256" key="3">
    <source>
        <dbReference type="ARBA" id="ARBA00022448"/>
    </source>
</evidence>
<dbReference type="Pfam" id="PF00400">
    <property type="entry name" value="WD40"/>
    <property type="match status" value="5"/>
</dbReference>
<dbReference type="PRINTS" id="PR00320">
    <property type="entry name" value="GPROTEINBRPT"/>
</dbReference>
<feature type="region of interest" description="Disordered" evidence="11">
    <location>
        <begin position="213"/>
        <end position="364"/>
    </location>
</feature>
<dbReference type="OrthoDB" id="5566198at2759"/>
<evidence type="ECO:0000256" key="1">
    <source>
        <dbReference type="ARBA" id="ARBA00004567"/>
    </source>
</evidence>
<dbReference type="InterPro" id="IPR001680">
    <property type="entry name" value="WD40_rpt"/>
</dbReference>
<dbReference type="PANTHER" id="PTHR11024:SF3">
    <property type="entry name" value="NUCLEOPORIN SEH1"/>
    <property type="match status" value="1"/>
</dbReference>
<dbReference type="GO" id="GO:0031080">
    <property type="term" value="C:nuclear pore outer ring"/>
    <property type="evidence" value="ECO:0007669"/>
    <property type="project" value="TreeGrafter"/>
</dbReference>
<evidence type="ECO:0000313" key="13">
    <source>
        <dbReference type="Proteomes" id="UP000193560"/>
    </source>
</evidence>
<feature type="compositionally biased region" description="Polar residues" evidence="11">
    <location>
        <begin position="334"/>
        <end position="344"/>
    </location>
</feature>
<keyword evidence="5" id="KW-0677">Repeat</keyword>
<dbReference type="Gene3D" id="2.130.10.10">
    <property type="entry name" value="YVTN repeat-like/Quinoprotein amine dehydrogenase"/>
    <property type="match status" value="2"/>
</dbReference>
<keyword evidence="3" id="KW-0813">Transport</keyword>
<keyword evidence="4 10" id="KW-0853">WD repeat</keyword>
<dbReference type="SMART" id="SM00320">
    <property type="entry name" value="WD40"/>
    <property type="match status" value="5"/>
</dbReference>
<evidence type="ECO:0000256" key="2">
    <source>
        <dbReference type="ARBA" id="ARBA00010102"/>
    </source>
</evidence>
<proteinExistence type="inferred from homology"/>
<dbReference type="SUPFAM" id="SSF50978">
    <property type="entry name" value="WD40 repeat-like"/>
    <property type="match status" value="1"/>
</dbReference>
<evidence type="ECO:0000313" key="12">
    <source>
        <dbReference type="EMBL" id="ORZ14647.1"/>
    </source>
</evidence>
<dbReference type="GO" id="GO:0034198">
    <property type="term" value="P:cellular response to amino acid starvation"/>
    <property type="evidence" value="ECO:0007669"/>
    <property type="project" value="TreeGrafter"/>
</dbReference>
<reference evidence="12 13" key="1">
    <citation type="submission" date="2016-07" db="EMBL/GenBank/DDBJ databases">
        <title>Pervasive Adenine N6-methylation of Active Genes in Fungi.</title>
        <authorList>
            <consortium name="DOE Joint Genome Institute"/>
            <person name="Mondo S.J."/>
            <person name="Dannebaum R.O."/>
            <person name="Kuo R.C."/>
            <person name="Labutti K."/>
            <person name="Haridas S."/>
            <person name="Kuo A."/>
            <person name="Salamov A."/>
            <person name="Ahrendt S.R."/>
            <person name="Lipzen A."/>
            <person name="Sullivan W."/>
            <person name="Andreopoulos W.B."/>
            <person name="Clum A."/>
            <person name="Lindquist E."/>
            <person name="Daum C."/>
            <person name="Ramamoorthy G.K."/>
            <person name="Gryganskyi A."/>
            <person name="Culley D."/>
            <person name="Magnuson J.K."/>
            <person name="James T.Y."/>
            <person name="O'Malley M.A."/>
            <person name="Stajich J.E."/>
            <person name="Spatafora J.W."/>
            <person name="Visel A."/>
            <person name="Grigoriev I.V."/>
        </authorList>
    </citation>
    <scope>NUCLEOTIDE SEQUENCE [LARGE SCALE GENOMIC DNA]</scope>
    <source>
        <strain evidence="12 13">NRRL 1336</strain>
    </source>
</reference>